<dbReference type="EMBL" id="CM035438">
    <property type="protein sequence ID" value="KAH7286288.1"/>
    <property type="molecule type" value="Genomic_DNA"/>
</dbReference>
<accession>A0A8T2QRR8</accession>
<name>A0A8T2QRR8_CERRI</name>
<gene>
    <name evidence="1" type="ORF">KP509_33G067500</name>
</gene>
<evidence type="ECO:0000313" key="2">
    <source>
        <dbReference type="Proteomes" id="UP000825935"/>
    </source>
</evidence>
<comment type="caution">
    <text evidence="1">The sequence shown here is derived from an EMBL/GenBank/DDBJ whole genome shotgun (WGS) entry which is preliminary data.</text>
</comment>
<dbReference type="Proteomes" id="UP000825935">
    <property type="component" value="Chromosome 33"/>
</dbReference>
<organism evidence="1 2">
    <name type="scientific">Ceratopteris richardii</name>
    <name type="common">Triangle waterfern</name>
    <dbReference type="NCBI Taxonomy" id="49495"/>
    <lineage>
        <taxon>Eukaryota</taxon>
        <taxon>Viridiplantae</taxon>
        <taxon>Streptophyta</taxon>
        <taxon>Embryophyta</taxon>
        <taxon>Tracheophyta</taxon>
        <taxon>Polypodiopsida</taxon>
        <taxon>Polypodiidae</taxon>
        <taxon>Polypodiales</taxon>
        <taxon>Pteridineae</taxon>
        <taxon>Pteridaceae</taxon>
        <taxon>Parkerioideae</taxon>
        <taxon>Ceratopteris</taxon>
    </lineage>
</organism>
<protein>
    <submittedName>
        <fullName evidence="1">Uncharacterized protein</fullName>
    </submittedName>
</protein>
<evidence type="ECO:0000313" key="1">
    <source>
        <dbReference type="EMBL" id="KAH7286288.1"/>
    </source>
</evidence>
<keyword evidence="2" id="KW-1185">Reference proteome</keyword>
<sequence length="122" mass="14228">MHRREEWRRCGFFVCLRFVFLLSCSISLTCSLCRIRYDVAWRTENPSVVQRTRMFFPSLSHTLMKIFFIAFCHAQIGQWDCGRKDELFLLLQRIISCTSLSSLSEDGTTLVASPFVMVTESN</sequence>
<proteinExistence type="predicted"/>
<dbReference type="AlphaFoldDB" id="A0A8T2QRR8"/>
<reference evidence="1" key="1">
    <citation type="submission" date="2021-08" db="EMBL/GenBank/DDBJ databases">
        <title>WGS assembly of Ceratopteris richardii.</title>
        <authorList>
            <person name="Marchant D.B."/>
            <person name="Chen G."/>
            <person name="Jenkins J."/>
            <person name="Shu S."/>
            <person name="Leebens-Mack J."/>
            <person name="Grimwood J."/>
            <person name="Schmutz J."/>
            <person name="Soltis P."/>
            <person name="Soltis D."/>
            <person name="Chen Z.-H."/>
        </authorList>
    </citation>
    <scope>NUCLEOTIDE SEQUENCE</scope>
    <source>
        <strain evidence="1">Whitten #5841</strain>
        <tissue evidence="1">Leaf</tissue>
    </source>
</reference>